<dbReference type="OrthoDB" id="4412826at2"/>
<keyword evidence="4" id="KW-1185">Reference proteome</keyword>
<evidence type="ECO:0000313" key="1">
    <source>
        <dbReference type="EMBL" id="MBM0243597.1"/>
    </source>
</evidence>
<dbReference type="Proteomes" id="UP000270649">
    <property type="component" value="Unassembled WGS sequence"/>
</dbReference>
<dbReference type="EMBL" id="JAACBX020000001">
    <property type="protein sequence ID" value="MBM0243597.1"/>
    <property type="molecule type" value="Genomic_DNA"/>
</dbReference>
<organism evidence="2 3">
    <name type="scientific">Corynebacterium macginleyi</name>
    <dbReference type="NCBI Taxonomy" id="38290"/>
    <lineage>
        <taxon>Bacteria</taxon>
        <taxon>Bacillati</taxon>
        <taxon>Actinomycetota</taxon>
        <taxon>Actinomycetes</taxon>
        <taxon>Mycobacteriales</taxon>
        <taxon>Corynebacteriaceae</taxon>
        <taxon>Corynebacterium</taxon>
    </lineage>
</organism>
<sequence length="277" mass="32097">MSVYLRRDIDYLLAPYSYDQLFLKLPFDYAVEAAARSRVFHTPIDTANSYWSQQYVNIDTTVDELPHALRLGVHDPQFPRRWAAVLETTNPDWVWFINDDSNNYHDFFATVRYNGSIPFVPGMTQLRIVDEPDERKIVKGWNYRPGSKSLIIGTYDMDAAIGKRAPAAEIRDYNTFIVGIGEGETRFQAFTDWPDGEDFAFPGLERLKTKKGPLRKRFTTDDLFDCAQLFGLDPFNRQFLTGRATLINSGYPLPKKYGPCALFERREHTWDREHEGN</sequence>
<evidence type="ECO:0000313" key="3">
    <source>
        <dbReference type="Proteomes" id="UP000270649"/>
    </source>
</evidence>
<protein>
    <submittedName>
        <fullName evidence="2">Uncharacterized protein</fullName>
    </submittedName>
</protein>
<dbReference type="RefSeq" id="WP_121927171.1">
    <property type="nucleotide sequence ID" value="NZ_CP068291.1"/>
</dbReference>
<comment type="caution">
    <text evidence="2">The sequence shown here is derived from an EMBL/GenBank/DDBJ whole genome shotgun (WGS) entry which is preliminary data.</text>
</comment>
<evidence type="ECO:0000313" key="2">
    <source>
        <dbReference type="EMBL" id="RMB64277.1"/>
    </source>
</evidence>
<evidence type="ECO:0000313" key="4">
    <source>
        <dbReference type="Proteomes" id="UP001518680"/>
    </source>
</evidence>
<dbReference type="EMBL" id="REGC01000001">
    <property type="protein sequence ID" value="RMB64277.1"/>
    <property type="molecule type" value="Genomic_DNA"/>
</dbReference>
<dbReference type="AlphaFoldDB" id="A0A3M0GI54"/>
<reference evidence="2 3" key="1">
    <citation type="submission" date="2018-10" db="EMBL/GenBank/DDBJ databases">
        <title>Corynebacterium macginleyi genome sequencing and assembly of the type strain and two clinical samples.</title>
        <authorList>
            <person name="Bernier A.-M."/>
            <person name="Bernard K."/>
        </authorList>
    </citation>
    <scope>NUCLEOTIDE SEQUENCE [LARGE SCALE GENOMIC DNA]</scope>
    <source>
        <strain evidence="2 3">NML 120205</strain>
    </source>
</reference>
<gene>
    <name evidence="2" type="ORF">D9543_00355</name>
    <name evidence="1" type="ORF">GWO63_004785</name>
</gene>
<proteinExistence type="predicted"/>
<accession>A0A3M0GI54</accession>
<dbReference type="Proteomes" id="UP001518680">
    <property type="component" value="Unassembled WGS sequence"/>
</dbReference>
<name>A0A3M0GI54_9CORY</name>
<reference evidence="1 4" key="2">
    <citation type="submission" date="2021-01" db="EMBL/GenBank/DDBJ databases">
        <title>Complete genome sequences of Corynebacterium macginleyi strains isolated from infectious keratitis.</title>
        <authorList>
            <person name="Sagerfors S."/>
            <person name="Poehlein A."/>
            <person name="Soderquist B."/>
            <person name="Bruggemann H."/>
        </authorList>
    </citation>
    <scope>NUCLEOTIDE SEQUENCE [LARGE SCALE GENOMIC DNA]</scope>
    <source>
        <strain evidence="1 4">12T220</strain>
    </source>
</reference>